<keyword evidence="2" id="KW-1185">Reference proteome</keyword>
<organism evidence="1 2">
    <name type="scientific">Corticibacter populi</name>
    <dbReference type="NCBI Taxonomy" id="1550736"/>
    <lineage>
        <taxon>Bacteria</taxon>
        <taxon>Pseudomonadati</taxon>
        <taxon>Pseudomonadota</taxon>
        <taxon>Betaproteobacteria</taxon>
        <taxon>Burkholderiales</taxon>
        <taxon>Comamonadaceae</taxon>
        <taxon>Corticibacter</taxon>
    </lineage>
</organism>
<dbReference type="AlphaFoldDB" id="A0A3M6QZ76"/>
<protein>
    <submittedName>
        <fullName evidence="1">Uncharacterized protein</fullName>
    </submittedName>
</protein>
<comment type="caution">
    <text evidence="1">The sequence shown here is derived from an EMBL/GenBank/DDBJ whole genome shotgun (WGS) entry which is preliminary data.</text>
</comment>
<evidence type="ECO:0000313" key="2">
    <source>
        <dbReference type="Proteomes" id="UP000278006"/>
    </source>
</evidence>
<reference evidence="1 2" key="1">
    <citation type="submission" date="2018-10" db="EMBL/GenBank/DDBJ databases">
        <title>Draft genome of Cortibacter populi DSM10536.</title>
        <authorList>
            <person name="Bernier A.-M."/>
            <person name="Bernard K."/>
        </authorList>
    </citation>
    <scope>NUCLEOTIDE SEQUENCE [LARGE SCALE GENOMIC DNA]</scope>
    <source>
        <strain evidence="1 2">DSM 105136</strain>
    </source>
</reference>
<accession>A0A3M6QZ76</accession>
<evidence type="ECO:0000313" key="1">
    <source>
        <dbReference type="EMBL" id="RMX08317.1"/>
    </source>
</evidence>
<dbReference type="EMBL" id="RDQO01000001">
    <property type="protein sequence ID" value="RMX08317.1"/>
    <property type="molecule type" value="Genomic_DNA"/>
</dbReference>
<proteinExistence type="predicted"/>
<sequence>MPAATDLSRRTRQGFVAHHLPPWPLEQGAIKGLWARILLMHSFPVVGGDGQRRVSRLSGTGRAGHVAVLAAALLMLAGCGPKKGEWREVQWDETGLRFQVPCKPKESDKPITLGVLTVPMQMQSCHADGAMYAVASAPLPDLSQVDDALTHWRQSNLQAMGLMEEDGALPAGRTHVPTGALTVPGSLRVQGMGHDRVSDQALHVEALWFAAVRQQQPRIYYAVIYSAEPQPAAAKAFMDGIALP</sequence>
<name>A0A3M6QZ76_9BURK</name>
<gene>
    <name evidence="1" type="ORF">D8I35_04235</name>
</gene>
<dbReference type="Proteomes" id="UP000278006">
    <property type="component" value="Unassembled WGS sequence"/>
</dbReference>